<comment type="caution">
    <text evidence="2">The sequence shown here is derived from an EMBL/GenBank/DDBJ whole genome shotgun (WGS) entry which is preliminary data.</text>
</comment>
<evidence type="ECO:0000313" key="3">
    <source>
        <dbReference type="Proteomes" id="UP001314229"/>
    </source>
</evidence>
<accession>A0AAV1Q2N2</accession>
<proteinExistence type="predicted"/>
<sequence length="65" mass="6859">MQGSILLSSASANSFIHHIDAPFQTDVCGGKDGTHGTITLDGSRRNKAKDGYSTVPELDRPGPTM</sequence>
<evidence type="ECO:0000313" key="2">
    <source>
        <dbReference type="EMBL" id="CAK6978236.1"/>
    </source>
</evidence>
<feature type="non-terminal residue" evidence="2">
    <location>
        <position position="65"/>
    </location>
</feature>
<feature type="region of interest" description="Disordered" evidence="1">
    <location>
        <begin position="36"/>
        <end position="65"/>
    </location>
</feature>
<gene>
    <name evidence="2" type="ORF">FSCOSCO3_A009617</name>
</gene>
<organism evidence="2 3">
    <name type="scientific">Scomber scombrus</name>
    <name type="common">Atlantic mackerel</name>
    <name type="synonym">Scomber vernalis</name>
    <dbReference type="NCBI Taxonomy" id="13677"/>
    <lineage>
        <taxon>Eukaryota</taxon>
        <taxon>Metazoa</taxon>
        <taxon>Chordata</taxon>
        <taxon>Craniata</taxon>
        <taxon>Vertebrata</taxon>
        <taxon>Euteleostomi</taxon>
        <taxon>Actinopterygii</taxon>
        <taxon>Neopterygii</taxon>
        <taxon>Teleostei</taxon>
        <taxon>Neoteleostei</taxon>
        <taxon>Acanthomorphata</taxon>
        <taxon>Pelagiaria</taxon>
        <taxon>Scombriformes</taxon>
        <taxon>Scombridae</taxon>
        <taxon>Scomber</taxon>
    </lineage>
</organism>
<evidence type="ECO:0000256" key="1">
    <source>
        <dbReference type="SAM" id="MobiDB-lite"/>
    </source>
</evidence>
<name>A0AAV1Q2N2_SCOSC</name>
<dbReference type="AlphaFoldDB" id="A0AAV1Q2N2"/>
<reference evidence="2 3" key="1">
    <citation type="submission" date="2024-01" db="EMBL/GenBank/DDBJ databases">
        <authorList>
            <person name="Alioto T."/>
            <person name="Alioto T."/>
            <person name="Gomez Garrido J."/>
        </authorList>
    </citation>
    <scope>NUCLEOTIDE SEQUENCE [LARGE SCALE GENOMIC DNA]</scope>
</reference>
<protein>
    <submittedName>
        <fullName evidence="2">Uncharacterized protein</fullName>
    </submittedName>
</protein>
<dbReference type="EMBL" id="CAWUFR010000469">
    <property type="protein sequence ID" value="CAK6978236.1"/>
    <property type="molecule type" value="Genomic_DNA"/>
</dbReference>
<keyword evidence="3" id="KW-1185">Reference proteome</keyword>
<dbReference type="Proteomes" id="UP001314229">
    <property type="component" value="Unassembled WGS sequence"/>
</dbReference>